<evidence type="ECO:0000313" key="10">
    <source>
        <dbReference type="Proteomes" id="UP000000689"/>
    </source>
</evidence>
<keyword evidence="4 7" id="KW-0812">Transmembrane</keyword>
<feature type="transmembrane region" description="Helical" evidence="7">
    <location>
        <begin position="429"/>
        <end position="452"/>
    </location>
</feature>
<dbReference type="Gene3D" id="1.20.1250.20">
    <property type="entry name" value="MFS general substrate transporter like domains"/>
    <property type="match status" value="2"/>
</dbReference>
<dbReference type="PRINTS" id="PR00171">
    <property type="entry name" value="SUGRTRNSPORT"/>
</dbReference>
<feature type="transmembrane region" description="Helical" evidence="7">
    <location>
        <begin position="84"/>
        <end position="104"/>
    </location>
</feature>
<feature type="transmembrane region" description="Helical" evidence="7">
    <location>
        <begin position="198"/>
        <end position="220"/>
    </location>
</feature>
<dbReference type="Pfam" id="PF00083">
    <property type="entry name" value="Sugar_tr"/>
    <property type="match status" value="2"/>
</dbReference>
<evidence type="ECO:0000256" key="7">
    <source>
        <dbReference type="SAM" id="Phobius"/>
    </source>
</evidence>
<name>G0W455_NAUDC</name>
<keyword evidence="3" id="KW-0813">Transport</keyword>
<feature type="transmembrane region" description="Helical" evidence="7">
    <location>
        <begin position="374"/>
        <end position="393"/>
    </location>
</feature>
<comment type="similarity">
    <text evidence="2">Belongs to the major facilitator superfamily. Sugar transporter (TC 2.A.1.1) family.</text>
</comment>
<feature type="transmembrane region" description="Helical" evidence="7">
    <location>
        <begin position="339"/>
        <end position="362"/>
    </location>
</feature>
<dbReference type="GeneID" id="11493727"/>
<accession>G0W455</accession>
<protein>
    <recommendedName>
        <fullName evidence="8">Major facilitator superfamily (MFS) profile domain-containing protein</fullName>
    </recommendedName>
</protein>
<feature type="transmembrane region" description="Helical" evidence="7">
    <location>
        <begin position="464"/>
        <end position="485"/>
    </location>
</feature>
<evidence type="ECO:0000313" key="9">
    <source>
        <dbReference type="EMBL" id="CCD22593.1"/>
    </source>
</evidence>
<organism evidence="9 10">
    <name type="scientific">Naumovozyma dairenensis (strain ATCC 10597 / BCRC 20456 / CBS 421 / NBRC 0211 / NRRL Y-12639)</name>
    <name type="common">Saccharomyces dairenensis</name>
    <dbReference type="NCBI Taxonomy" id="1071378"/>
    <lineage>
        <taxon>Eukaryota</taxon>
        <taxon>Fungi</taxon>
        <taxon>Dikarya</taxon>
        <taxon>Ascomycota</taxon>
        <taxon>Saccharomycotina</taxon>
        <taxon>Saccharomycetes</taxon>
        <taxon>Saccharomycetales</taxon>
        <taxon>Saccharomycetaceae</taxon>
        <taxon>Naumovozyma</taxon>
    </lineage>
</organism>
<dbReference type="EMBL" id="HE580267">
    <property type="protein sequence ID" value="CCD22593.1"/>
    <property type="molecule type" value="Genomic_DNA"/>
</dbReference>
<evidence type="ECO:0000259" key="8">
    <source>
        <dbReference type="PROSITE" id="PS50850"/>
    </source>
</evidence>
<evidence type="ECO:0000256" key="1">
    <source>
        <dbReference type="ARBA" id="ARBA00004141"/>
    </source>
</evidence>
<evidence type="ECO:0000256" key="4">
    <source>
        <dbReference type="ARBA" id="ARBA00022692"/>
    </source>
</evidence>
<dbReference type="InterPro" id="IPR020846">
    <property type="entry name" value="MFS_dom"/>
</dbReference>
<dbReference type="Proteomes" id="UP000000689">
    <property type="component" value="Chromosome 1"/>
</dbReference>
<dbReference type="GO" id="GO:0016020">
    <property type="term" value="C:membrane"/>
    <property type="evidence" value="ECO:0007669"/>
    <property type="project" value="UniProtKB-SubCell"/>
</dbReference>
<dbReference type="SUPFAM" id="SSF103473">
    <property type="entry name" value="MFS general substrate transporter"/>
    <property type="match status" value="1"/>
</dbReference>
<feature type="transmembrane region" description="Helical" evidence="7">
    <location>
        <begin position="41"/>
        <end position="64"/>
    </location>
</feature>
<sequence length="544" mass="60727">MSTGSVEDIYSDLYSTFSQLTCTTADDIEQLPYSIDLKTSLIFVGSTVGGLLFGYDTGVISGVLLNLKPEDLSRPSLTDFNREIITSITSIGSFLGSIIAFPLADRCGRRITLAICCMVFIISGIWMALSRSLLFLVVGRLIVGIAVGVAAQCTPIYLSEISPANVRGFMLTLNSVAITGGQLLSYMFAFVLRDLSQSWRYLFGISAIPAIMFISLLDFIPESPRWLVTRGKFPEAHSALKMIYPGASVHQINLKLRRLIIDLGKLNHYNDIDEPLLQQSRSFLMNLNSSILSQANSIEVPVINNLVQPSNSYSSLPNQRSSLKRKRHVHKMEARTKRALMVGCTLMFFQQVTGFNAFMYYSPIIFSKLNIQDPLLPAILVAITNFLFTFVALRYVERVGKRSMLLYTVVIMIIGLLLCSTGFEKNNLNLLLTSIVIFVAGYASAMGTVPWSCVEFLPLNRRSFGASCISCTNWLTNAIVSLSYLSIIDKIGDSSTMLIFAMFSTFSWIFIYFCYPEVRGLSLEEIGKIFENGIDIYNVYRNYY</sequence>
<feature type="transmembrane region" description="Helical" evidence="7">
    <location>
        <begin position="170"/>
        <end position="192"/>
    </location>
</feature>
<dbReference type="KEGG" id="ndi:NDAI_0A04360"/>
<dbReference type="InterPro" id="IPR005829">
    <property type="entry name" value="Sugar_transporter_CS"/>
</dbReference>
<dbReference type="PROSITE" id="PS50850">
    <property type="entry name" value="MFS"/>
    <property type="match status" value="1"/>
</dbReference>
<dbReference type="AlphaFoldDB" id="G0W455"/>
<proteinExistence type="inferred from homology"/>
<feature type="transmembrane region" description="Helical" evidence="7">
    <location>
        <begin position="405"/>
        <end position="423"/>
    </location>
</feature>
<dbReference type="PANTHER" id="PTHR48020">
    <property type="entry name" value="PROTON MYO-INOSITOL COTRANSPORTER"/>
    <property type="match status" value="1"/>
</dbReference>
<dbReference type="InterPro" id="IPR003663">
    <property type="entry name" value="Sugar/inositol_transpt"/>
</dbReference>
<feature type="domain" description="Major facilitator superfamily (MFS) profile" evidence="8">
    <location>
        <begin position="42"/>
        <end position="519"/>
    </location>
</feature>
<keyword evidence="10" id="KW-1185">Reference proteome</keyword>
<dbReference type="InterPro" id="IPR005828">
    <property type="entry name" value="MFS_sugar_transport-like"/>
</dbReference>
<feature type="transmembrane region" description="Helical" evidence="7">
    <location>
        <begin position="111"/>
        <end position="129"/>
    </location>
</feature>
<dbReference type="HOGENOM" id="CLU_001265_30_5_1"/>
<evidence type="ECO:0000256" key="6">
    <source>
        <dbReference type="ARBA" id="ARBA00023136"/>
    </source>
</evidence>
<feature type="transmembrane region" description="Helical" evidence="7">
    <location>
        <begin position="135"/>
        <end position="158"/>
    </location>
</feature>
<dbReference type="OrthoDB" id="5290825at2759"/>
<keyword evidence="5 7" id="KW-1133">Transmembrane helix</keyword>
<dbReference type="RefSeq" id="XP_003667836.1">
    <property type="nucleotide sequence ID" value="XM_003667788.1"/>
</dbReference>
<dbReference type="eggNOG" id="KOG0254">
    <property type="taxonomic scope" value="Eukaryota"/>
</dbReference>
<reference evidence="9 10" key="1">
    <citation type="journal article" date="2011" name="Proc. Natl. Acad. Sci. U.S.A.">
        <title>Evolutionary erosion of yeast sex chromosomes by mating-type switching accidents.</title>
        <authorList>
            <person name="Gordon J.L."/>
            <person name="Armisen D."/>
            <person name="Proux-Wera E."/>
            <person name="Oheigeartaigh S.S."/>
            <person name="Byrne K.P."/>
            <person name="Wolfe K.H."/>
        </authorList>
    </citation>
    <scope>NUCLEOTIDE SEQUENCE [LARGE SCALE GENOMIC DNA]</scope>
    <source>
        <strain evidence="10">ATCC 10597 / BCRC 20456 / CBS 421 / NBRC 0211 / NRRL Y-12639</strain>
    </source>
</reference>
<comment type="subcellular location">
    <subcellularLocation>
        <location evidence="1">Membrane</location>
        <topology evidence="1">Multi-pass membrane protein</topology>
    </subcellularLocation>
</comment>
<dbReference type="GO" id="GO:1904679">
    <property type="term" value="P:myo-inositol import across plasma membrane"/>
    <property type="evidence" value="ECO:0007669"/>
    <property type="project" value="TreeGrafter"/>
</dbReference>
<dbReference type="PANTHER" id="PTHR48020:SF12">
    <property type="entry name" value="PROTON MYO-INOSITOL COTRANSPORTER"/>
    <property type="match status" value="1"/>
</dbReference>
<dbReference type="InterPro" id="IPR050814">
    <property type="entry name" value="Myo-inositol_Transporter"/>
</dbReference>
<evidence type="ECO:0000256" key="2">
    <source>
        <dbReference type="ARBA" id="ARBA00010992"/>
    </source>
</evidence>
<dbReference type="OMA" id="GFNAFMY"/>
<feature type="transmembrane region" description="Helical" evidence="7">
    <location>
        <begin position="497"/>
        <end position="515"/>
    </location>
</feature>
<dbReference type="PROSITE" id="PS00217">
    <property type="entry name" value="SUGAR_TRANSPORT_2"/>
    <property type="match status" value="1"/>
</dbReference>
<keyword evidence="6 7" id="KW-0472">Membrane</keyword>
<gene>
    <name evidence="9" type="primary">NDAI0A04360</name>
    <name evidence="9" type="ordered locus">NDAI_0A04360</name>
</gene>
<evidence type="ECO:0000256" key="3">
    <source>
        <dbReference type="ARBA" id="ARBA00022448"/>
    </source>
</evidence>
<dbReference type="InterPro" id="IPR036259">
    <property type="entry name" value="MFS_trans_sf"/>
</dbReference>
<evidence type="ECO:0000256" key="5">
    <source>
        <dbReference type="ARBA" id="ARBA00022989"/>
    </source>
</evidence>
<dbReference type="GO" id="GO:0005366">
    <property type="term" value="F:myo-inositol:proton symporter activity"/>
    <property type="evidence" value="ECO:0007669"/>
    <property type="project" value="TreeGrafter"/>
</dbReference>